<feature type="domain" description="Zn(2)-C6 fungal-type" evidence="6">
    <location>
        <begin position="17"/>
        <end position="47"/>
    </location>
</feature>
<dbReference type="PANTHER" id="PTHR47338:SF10">
    <property type="entry name" value="TRANSCRIPTION FACTOR DOMAIN-CONTAINING PROTEIN-RELATED"/>
    <property type="match status" value="1"/>
</dbReference>
<keyword evidence="3" id="KW-0805">Transcription regulation</keyword>
<dbReference type="EMBL" id="JABEYC010000142">
    <property type="protein sequence ID" value="KAF4981973.1"/>
    <property type="molecule type" value="Genomic_DNA"/>
</dbReference>
<dbReference type="SUPFAM" id="SSF57701">
    <property type="entry name" value="Zn2/Cys6 DNA-binding domain"/>
    <property type="match status" value="1"/>
</dbReference>
<gene>
    <name evidence="7" type="ORF">FZEAL_2319</name>
</gene>
<dbReference type="GO" id="GO:0000981">
    <property type="term" value="F:DNA-binding transcription factor activity, RNA polymerase II-specific"/>
    <property type="evidence" value="ECO:0007669"/>
    <property type="project" value="InterPro"/>
</dbReference>
<dbReference type="Pfam" id="PF00172">
    <property type="entry name" value="Zn_clus"/>
    <property type="match status" value="1"/>
</dbReference>
<dbReference type="PROSITE" id="PS50048">
    <property type="entry name" value="ZN2_CY6_FUNGAL_2"/>
    <property type="match status" value="1"/>
</dbReference>
<evidence type="ECO:0000256" key="5">
    <source>
        <dbReference type="ARBA" id="ARBA00023242"/>
    </source>
</evidence>
<evidence type="ECO:0000259" key="6">
    <source>
        <dbReference type="PROSITE" id="PS50048"/>
    </source>
</evidence>
<reference evidence="7" key="2">
    <citation type="submission" date="2020-05" db="EMBL/GenBank/DDBJ databases">
        <authorList>
            <person name="Kim H.-S."/>
            <person name="Proctor R.H."/>
            <person name="Brown D.W."/>
        </authorList>
    </citation>
    <scope>NUCLEOTIDE SEQUENCE</scope>
    <source>
        <strain evidence="7">NRRL 22465</strain>
    </source>
</reference>
<comment type="caution">
    <text evidence="7">The sequence shown here is derived from an EMBL/GenBank/DDBJ whole genome shotgun (WGS) entry which is preliminary data.</text>
</comment>
<dbReference type="CDD" id="cd12148">
    <property type="entry name" value="fungal_TF_MHR"/>
    <property type="match status" value="1"/>
</dbReference>
<dbReference type="PANTHER" id="PTHR47338">
    <property type="entry name" value="ZN(II)2CYS6 TRANSCRIPTION FACTOR (EUROFUNG)-RELATED"/>
    <property type="match status" value="1"/>
</dbReference>
<keyword evidence="2" id="KW-0479">Metal-binding</keyword>
<dbReference type="AlphaFoldDB" id="A0A8H4URK2"/>
<evidence type="ECO:0000256" key="2">
    <source>
        <dbReference type="ARBA" id="ARBA00022723"/>
    </source>
</evidence>
<name>A0A8H4URK2_9HYPO</name>
<evidence type="ECO:0000256" key="4">
    <source>
        <dbReference type="ARBA" id="ARBA00023163"/>
    </source>
</evidence>
<sequence>MTSVNSPGDDVLLMPFSCFDCRNRKLKCDRLKPQCTRCSQSGDKCQYPATRKRPVITATRPRVKELESRLADLETRLKTAQEEGYQSFGPFEASGSDLIETGRFEQLPPQDVIEELTNIYFTNMYTETQLLHPSRYLASLYLPSHMQPPMCLQYMVLALAATASPPHKQLSQPFYRRARQYLEADELKGDGEYFVTLGHAQCCVLMTRFEVQNLWFSRSSMSTSKAVRLAQILGLHQLDGNSGMSPTLPPPRDWCEQEERRRTLWAVFCADKNTSSTTGWPTLMDAQRISTLLPASEEAFQLGIEEPSTKLTQVLSGNKSEYSSYACRILATHLFHESLDHTYQDRPDQNPTDVENSTFWRRHNDLNNGLAAAFLILPDSLRPSPGAFNREATTINLLLHTATICLHRIGAAQAKKHNIPVDVLAGTQARLFPAADAIFGIVASVADVSAMFRNPMVAFATYMAAYVFLEDYASAQTSESEMKMNALMDLMVAIGQENEATASVALQMAHELRRTGVDPSALSKVQGLIDKMALKGPLMARQDNSAGSVVFCPFEMPGPAPEGVPREYPRNY</sequence>
<reference evidence="7" key="1">
    <citation type="journal article" date="2020" name="BMC Genomics">
        <title>Correction to: Identification and distribution of gene clusters required for synthesis of sphingolipid metabolism inhibitors in diverse species of the filamentous fungus Fusarium.</title>
        <authorList>
            <person name="Kim H.S."/>
            <person name="Lohmar J.M."/>
            <person name="Busman M."/>
            <person name="Brown D.W."/>
            <person name="Naumann T.A."/>
            <person name="Divon H.H."/>
            <person name="Lysoe E."/>
            <person name="Uhlig S."/>
            <person name="Proctor R.H."/>
        </authorList>
    </citation>
    <scope>NUCLEOTIDE SEQUENCE</scope>
    <source>
        <strain evidence="7">NRRL 22465</strain>
    </source>
</reference>
<dbReference type="OrthoDB" id="3037908at2759"/>
<evidence type="ECO:0000313" key="8">
    <source>
        <dbReference type="Proteomes" id="UP000635477"/>
    </source>
</evidence>
<dbReference type="SMART" id="SM00906">
    <property type="entry name" value="Fungal_trans"/>
    <property type="match status" value="1"/>
</dbReference>
<protein>
    <recommendedName>
        <fullName evidence="6">Zn(2)-C6 fungal-type domain-containing protein</fullName>
    </recommendedName>
</protein>
<dbReference type="CDD" id="cd00067">
    <property type="entry name" value="GAL4"/>
    <property type="match status" value="1"/>
</dbReference>
<dbReference type="SMART" id="SM00066">
    <property type="entry name" value="GAL4"/>
    <property type="match status" value="1"/>
</dbReference>
<evidence type="ECO:0000256" key="3">
    <source>
        <dbReference type="ARBA" id="ARBA00023015"/>
    </source>
</evidence>
<dbReference type="GO" id="GO:0003677">
    <property type="term" value="F:DNA binding"/>
    <property type="evidence" value="ECO:0007669"/>
    <property type="project" value="InterPro"/>
</dbReference>
<organism evidence="7 8">
    <name type="scientific">Fusarium zealandicum</name>
    <dbReference type="NCBI Taxonomy" id="1053134"/>
    <lineage>
        <taxon>Eukaryota</taxon>
        <taxon>Fungi</taxon>
        <taxon>Dikarya</taxon>
        <taxon>Ascomycota</taxon>
        <taxon>Pezizomycotina</taxon>
        <taxon>Sordariomycetes</taxon>
        <taxon>Hypocreomycetidae</taxon>
        <taxon>Hypocreales</taxon>
        <taxon>Nectriaceae</taxon>
        <taxon>Fusarium</taxon>
        <taxon>Fusarium staphyleae species complex</taxon>
    </lineage>
</organism>
<evidence type="ECO:0000256" key="1">
    <source>
        <dbReference type="ARBA" id="ARBA00004123"/>
    </source>
</evidence>
<proteinExistence type="predicted"/>
<keyword evidence="4" id="KW-0804">Transcription</keyword>
<dbReference type="InterPro" id="IPR007219">
    <property type="entry name" value="XnlR_reg_dom"/>
</dbReference>
<dbReference type="InterPro" id="IPR036864">
    <property type="entry name" value="Zn2-C6_fun-type_DNA-bd_sf"/>
</dbReference>
<keyword evidence="5" id="KW-0539">Nucleus</keyword>
<dbReference type="InterPro" id="IPR001138">
    <property type="entry name" value="Zn2Cys6_DnaBD"/>
</dbReference>
<dbReference type="GO" id="GO:0008270">
    <property type="term" value="F:zinc ion binding"/>
    <property type="evidence" value="ECO:0007669"/>
    <property type="project" value="InterPro"/>
</dbReference>
<dbReference type="Proteomes" id="UP000635477">
    <property type="component" value="Unassembled WGS sequence"/>
</dbReference>
<keyword evidence="8" id="KW-1185">Reference proteome</keyword>
<evidence type="ECO:0000313" key="7">
    <source>
        <dbReference type="EMBL" id="KAF4981973.1"/>
    </source>
</evidence>
<dbReference type="Pfam" id="PF04082">
    <property type="entry name" value="Fungal_trans"/>
    <property type="match status" value="1"/>
</dbReference>
<accession>A0A8H4URK2</accession>
<dbReference type="InterPro" id="IPR050815">
    <property type="entry name" value="TF_fung"/>
</dbReference>
<dbReference type="GO" id="GO:0006351">
    <property type="term" value="P:DNA-templated transcription"/>
    <property type="evidence" value="ECO:0007669"/>
    <property type="project" value="InterPro"/>
</dbReference>
<dbReference type="PROSITE" id="PS00463">
    <property type="entry name" value="ZN2_CY6_FUNGAL_1"/>
    <property type="match status" value="1"/>
</dbReference>
<dbReference type="GO" id="GO:0005634">
    <property type="term" value="C:nucleus"/>
    <property type="evidence" value="ECO:0007669"/>
    <property type="project" value="UniProtKB-SubCell"/>
</dbReference>
<comment type="subcellular location">
    <subcellularLocation>
        <location evidence="1">Nucleus</location>
    </subcellularLocation>
</comment>
<dbReference type="Gene3D" id="4.10.240.10">
    <property type="entry name" value="Zn(2)-C6 fungal-type DNA-binding domain"/>
    <property type="match status" value="1"/>
</dbReference>